<gene>
    <name evidence="11" type="ORF">EDC14_101019</name>
</gene>
<keyword evidence="4" id="KW-0808">Transferase</keyword>
<dbReference type="PANTHER" id="PTHR43065:SF10">
    <property type="entry name" value="PEROXIDE STRESS-ACTIVATED HISTIDINE KINASE MAK3"/>
    <property type="match status" value="1"/>
</dbReference>
<feature type="transmembrane region" description="Helical" evidence="9">
    <location>
        <begin position="30"/>
        <end position="50"/>
    </location>
</feature>
<feature type="domain" description="Histidine kinase" evidence="10">
    <location>
        <begin position="293"/>
        <end position="513"/>
    </location>
</feature>
<dbReference type="PRINTS" id="PR00344">
    <property type="entry name" value="BCTRLSENSOR"/>
</dbReference>
<evidence type="ECO:0000256" key="8">
    <source>
        <dbReference type="ARBA" id="ARBA00023012"/>
    </source>
</evidence>
<feature type="transmembrane region" description="Helical" evidence="9">
    <location>
        <begin position="197"/>
        <end position="225"/>
    </location>
</feature>
<dbReference type="EC" id="2.7.13.3" evidence="2"/>
<keyword evidence="6 11" id="KW-0418">Kinase</keyword>
<keyword evidence="3" id="KW-0597">Phosphoprotein</keyword>
<reference evidence="11 12" key="1">
    <citation type="submission" date="2019-03" db="EMBL/GenBank/DDBJ databases">
        <title>Genomic Encyclopedia of Type Strains, Phase IV (KMG-IV): sequencing the most valuable type-strain genomes for metagenomic binning, comparative biology and taxonomic classification.</title>
        <authorList>
            <person name="Goeker M."/>
        </authorList>
    </citation>
    <scope>NUCLEOTIDE SEQUENCE [LARGE SCALE GENOMIC DNA]</scope>
    <source>
        <strain evidence="11 12">LX-B</strain>
    </source>
</reference>
<evidence type="ECO:0000256" key="2">
    <source>
        <dbReference type="ARBA" id="ARBA00012438"/>
    </source>
</evidence>
<dbReference type="PANTHER" id="PTHR43065">
    <property type="entry name" value="SENSOR HISTIDINE KINASE"/>
    <property type="match status" value="1"/>
</dbReference>
<dbReference type="InterPro" id="IPR036890">
    <property type="entry name" value="HATPase_C_sf"/>
</dbReference>
<keyword evidence="9" id="KW-1133">Transmembrane helix</keyword>
<comment type="caution">
    <text evidence="11">The sequence shown here is derived from an EMBL/GenBank/DDBJ whole genome shotgun (WGS) entry which is preliminary data.</text>
</comment>
<evidence type="ECO:0000256" key="5">
    <source>
        <dbReference type="ARBA" id="ARBA00022741"/>
    </source>
</evidence>
<feature type="transmembrane region" description="Helical" evidence="9">
    <location>
        <begin position="83"/>
        <end position="102"/>
    </location>
</feature>
<evidence type="ECO:0000313" key="12">
    <source>
        <dbReference type="Proteomes" id="UP000295008"/>
    </source>
</evidence>
<keyword evidence="5" id="KW-0547">Nucleotide-binding</keyword>
<dbReference type="EMBL" id="SLUN01000010">
    <property type="protein sequence ID" value="TCL70030.1"/>
    <property type="molecule type" value="Genomic_DNA"/>
</dbReference>
<dbReference type="CDD" id="cd00075">
    <property type="entry name" value="HATPase"/>
    <property type="match status" value="1"/>
</dbReference>
<feature type="transmembrane region" description="Helical" evidence="9">
    <location>
        <begin position="109"/>
        <end position="129"/>
    </location>
</feature>
<accession>A0A4R1RV92</accession>
<dbReference type="Gene3D" id="3.30.565.10">
    <property type="entry name" value="Histidine kinase-like ATPase, C-terminal domain"/>
    <property type="match status" value="1"/>
</dbReference>
<proteinExistence type="predicted"/>
<dbReference type="GO" id="GO:0004673">
    <property type="term" value="F:protein histidine kinase activity"/>
    <property type="evidence" value="ECO:0007669"/>
    <property type="project" value="UniProtKB-EC"/>
</dbReference>
<dbReference type="PROSITE" id="PS50109">
    <property type="entry name" value="HIS_KIN"/>
    <property type="match status" value="1"/>
</dbReference>
<dbReference type="InterPro" id="IPR004358">
    <property type="entry name" value="Sig_transdc_His_kin-like_C"/>
</dbReference>
<dbReference type="Pfam" id="PF02518">
    <property type="entry name" value="HATPase_c"/>
    <property type="match status" value="1"/>
</dbReference>
<keyword evidence="7" id="KW-0067">ATP-binding</keyword>
<dbReference type="AlphaFoldDB" id="A0A4R1RV92"/>
<keyword evidence="9" id="KW-0472">Membrane</keyword>
<dbReference type="RefSeq" id="WP_132014120.1">
    <property type="nucleotide sequence ID" value="NZ_SLUN01000010.1"/>
</dbReference>
<evidence type="ECO:0000313" key="11">
    <source>
        <dbReference type="EMBL" id="TCL70030.1"/>
    </source>
</evidence>
<dbReference type="InterPro" id="IPR005467">
    <property type="entry name" value="His_kinase_dom"/>
</dbReference>
<feature type="transmembrane region" description="Helical" evidence="9">
    <location>
        <begin position="245"/>
        <end position="265"/>
    </location>
</feature>
<protein>
    <recommendedName>
        <fullName evidence="2">histidine kinase</fullName>
        <ecNumber evidence="2">2.7.13.3</ecNumber>
    </recommendedName>
</protein>
<dbReference type="Proteomes" id="UP000295008">
    <property type="component" value="Unassembled WGS sequence"/>
</dbReference>
<dbReference type="InterPro" id="IPR003594">
    <property type="entry name" value="HATPase_dom"/>
</dbReference>
<keyword evidence="9" id="KW-0812">Transmembrane</keyword>
<evidence type="ECO:0000256" key="3">
    <source>
        <dbReference type="ARBA" id="ARBA00022553"/>
    </source>
</evidence>
<keyword evidence="12" id="KW-1185">Reference proteome</keyword>
<dbReference type="OrthoDB" id="9121833at2"/>
<evidence type="ECO:0000256" key="4">
    <source>
        <dbReference type="ARBA" id="ARBA00022679"/>
    </source>
</evidence>
<evidence type="ECO:0000256" key="9">
    <source>
        <dbReference type="SAM" id="Phobius"/>
    </source>
</evidence>
<dbReference type="SMART" id="SM00387">
    <property type="entry name" value="HATPase_c"/>
    <property type="match status" value="1"/>
</dbReference>
<evidence type="ECO:0000259" key="10">
    <source>
        <dbReference type="PROSITE" id="PS50109"/>
    </source>
</evidence>
<evidence type="ECO:0000256" key="1">
    <source>
        <dbReference type="ARBA" id="ARBA00000085"/>
    </source>
</evidence>
<dbReference type="GO" id="GO:0000160">
    <property type="term" value="P:phosphorelay signal transduction system"/>
    <property type="evidence" value="ECO:0007669"/>
    <property type="project" value="UniProtKB-KW"/>
</dbReference>
<feature type="transmembrane region" description="Helical" evidence="9">
    <location>
        <begin position="6"/>
        <end position="23"/>
    </location>
</feature>
<dbReference type="SUPFAM" id="SSF55874">
    <property type="entry name" value="ATPase domain of HSP90 chaperone/DNA topoisomerase II/histidine kinase"/>
    <property type="match status" value="1"/>
</dbReference>
<organism evidence="11 12">
    <name type="scientific">Hydrogenispora ethanolica</name>
    <dbReference type="NCBI Taxonomy" id="1082276"/>
    <lineage>
        <taxon>Bacteria</taxon>
        <taxon>Bacillati</taxon>
        <taxon>Bacillota</taxon>
        <taxon>Hydrogenispora</taxon>
    </lineage>
</organism>
<evidence type="ECO:0000256" key="6">
    <source>
        <dbReference type="ARBA" id="ARBA00022777"/>
    </source>
</evidence>
<evidence type="ECO:0000256" key="7">
    <source>
        <dbReference type="ARBA" id="ARBA00022840"/>
    </source>
</evidence>
<sequence>MLFIAMIFLIFALFIIGRILRGYQAVWLSLILFTFGCCILGLAGLIPRFGNYQLDGIFSLPLDQPNWAWRLLENLSLYEFMRFRLWSAIGFIVAVVGFAFSYSFERWSFGDAFVLGVFCLVDAFLFWNYDPEHLYAVYMRGAMLLNDPAARGRWEQQLSLIDLVALALMIFTLVWAVQRILTVFFHSTIVQKRVQALCVGIGSFILSVFFLLLFCLGRGTVLNAYTMATSLLPTGSKYPVFDSVYLKAVPLATMIVMSMVLLAILRYGFLGTWRIGAGQLEQQINLANQAVRLALHSFKNQFLAAQMAMNMAQLQLEGVAGEPVAKARHQIRSAMDVCQDALTGLDKLHAQAKRLQVNPQWLSLQELVEQALHNCHCCQAMDDIILSKRYANGKIWVWGDHENLLKVLENLIQNALDAMAGRPEGGEPQKLVIEISREYEWGCVRITDNGPGIPKENLHKVFRPFFTTKPAKTNWGLGLTYCHRVVKAHRGYINLRSKPGGGTTAEVILRCRENLNIA</sequence>
<dbReference type="GO" id="GO:0005524">
    <property type="term" value="F:ATP binding"/>
    <property type="evidence" value="ECO:0007669"/>
    <property type="project" value="UniProtKB-KW"/>
</dbReference>
<feature type="transmembrane region" description="Helical" evidence="9">
    <location>
        <begin position="163"/>
        <end position="185"/>
    </location>
</feature>
<keyword evidence="8" id="KW-0902">Two-component regulatory system</keyword>
<name>A0A4R1RV92_HYDET</name>
<comment type="catalytic activity">
    <reaction evidence="1">
        <text>ATP + protein L-histidine = ADP + protein N-phospho-L-histidine.</text>
        <dbReference type="EC" id="2.7.13.3"/>
    </reaction>
</comment>